<feature type="compositionally biased region" description="Polar residues" evidence="1">
    <location>
        <begin position="597"/>
        <end position="619"/>
    </location>
</feature>
<feature type="compositionally biased region" description="Low complexity" evidence="1">
    <location>
        <begin position="294"/>
        <end position="305"/>
    </location>
</feature>
<feature type="compositionally biased region" description="Low complexity" evidence="1">
    <location>
        <begin position="34"/>
        <end position="43"/>
    </location>
</feature>
<evidence type="ECO:0000256" key="2">
    <source>
        <dbReference type="SAM" id="SignalP"/>
    </source>
</evidence>
<feature type="compositionally biased region" description="Polar residues" evidence="1">
    <location>
        <begin position="166"/>
        <end position="188"/>
    </location>
</feature>
<feature type="compositionally biased region" description="Low complexity" evidence="1">
    <location>
        <begin position="389"/>
        <end position="404"/>
    </location>
</feature>
<keyword evidence="4" id="KW-1185">Reference proteome</keyword>
<accession>A0AAD8LJF0</accession>
<feature type="compositionally biased region" description="Polar residues" evidence="1">
    <location>
        <begin position="379"/>
        <end position="388"/>
    </location>
</feature>
<feature type="compositionally biased region" description="Low complexity" evidence="1">
    <location>
        <begin position="543"/>
        <end position="568"/>
    </location>
</feature>
<feature type="compositionally biased region" description="Pro residues" evidence="1">
    <location>
        <begin position="206"/>
        <end position="248"/>
    </location>
</feature>
<evidence type="ECO:0000256" key="1">
    <source>
        <dbReference type="SAM" id="MobiDB-lite"/>
    </source>
</evidence>
<feature type="compositionally biased region" description="Polar residues" evidence="1">
    <location>
        <begin position="427"/>
        <end position="437"/>
    </location>
</feature>
<keyword evidence="2" id="KW-0732">Signal</keyword>
<feature type="region of interest" description="Disordered" evidence="1">
    <location>
        <begin position="658"/>
        <end position="788"/>
    </location>
</feature>
<feature type="compositionally biased region" description="Polar residues" evidence="1">
    <location>
        <begin position="44"/>
        <end position="55"/>
    </location>
</feature>
<comment type="caution">
    <text evidence="3">The sequence shown here is derived from an EMBL/GenBank/DDBJ whole genome shotgun (WGS) entry which is preliminary data.</text>
</comment>
<feature type="compositionally biased region" description="Polar residues" evidence="1">
    <location>
        <begin position="572"/>
        <end position="583"/>
    </location>
</feature>
<organism evidence="3 4">
    <name type="scientific">Babesia gibsoni</name>
    <dbReference type="NCBI Taxonomy" id="33632"/>
    <lineage>
        <taxon>Eukaryota</taxon>
        <taxon>Sar</taxon>
        <taxon>Alveolata</taxon>
        <taxon>Apicomplexa</taxon>
        <taxon>Aconoidasida</taxon>
        <taxon>Piroplasmida</taxon>
        <taxon>Babesiidae</taxon>
        <taxon>Babesia</taxon>
    </lineage>
</organism>
<dbReference type="AlphaFoldDB" id="A0AAD8LJF0"/>
<feature type="compositionally biased region" description="Low complexity" evidence="1">
    <location>
        <begin position="766"/>
        <end position="780"/>
    </location>
</feature>
<feature type="signal peptide" evidence="2">
    <location>
        <begin position="1"/>
        <end position="17"/>
    </location>
</feature>
<sequence length="1083" mass="111016">MKGLSVILLSLIAHCLAECVTEGEQPQAPPQPQAPAQTQTPTQNQGSEEPAATQTPSSPGSAQASRSSTAPATAPGVPNFRGMLDKVHKLKETYESKKDLYALELSDTRKIYSILGFDGIQDTVKSMLDTTDGFRTFLLKATAETPITSVPGAPDGTPQPVVHQEGNPQPNVESSGPTVGQSGPNNRSADVAVAGGPTPASATPPSATPPSATPPSATPPSATPPSATPPSATPPSATPPSATPPSATPPSSTNPSGADNGAALSEDAPSSDGERIPPSSQSVPSVKGNVTEDVSVVGVNGASSNIAKGASAERGDGTSDREGRVTEVSPGGISTDTEASGKDGPGEEVVSRVAGNNGDTKASGEGSSANGGEDASASKEGQLTASENSAGHVSSGSDSSTSVDKAGSTGTKSQVSGGDGVTPQPASPQVGTQQPSAESPGLPVGQSGPNTQTREATNDAEQEETSGLHVGGASPVSPVARVGGDHNSKSEEEEGTEEEGQHVSKSTEAVSGETGEDSDTRERGTQISTDVESGLASDVSHESTPSPKGPSPSGSTSSRSSDSTESTGVDTPRSSGTELQASEGSGGMPQPAVHQEGNPQPNVESSGPTVGQSGPNNRSADVAVAGGPTPASATPPSATPPSATSSATLLLLTSFCSLPSEIPGLPVGQSGPNTQTREATNDAEQEETSGLHVGGASPVSPVARVGGDHNSKSEEEEGTEEEGQHVSKSTEAVSGETGEDSDTRERGTQISTDVESGLASDVSHESTPSPKGPSPSGSTSREAEKWKSDMSYIGESGRITKINEGEAATWFNDNGFRDEISDTATVDGLIEKLKTVYGDDKPITNVLSFYGIFNAFKGDYNTADKLTWLLKFSKSVEPTLKVVLKTKVDESGYPKGDEIVAELKKLAEDNGPLVTLMGTQTNGVGLYPNSMWNKYFLTFLDDRVPDYLTLLNGICPTLTTELNQIKEKVKDVASLSDASATATVRKSLDDAGFDVRKLPPSGQTISQNIETLLAADGSFNKVCKIVREYKRRVPIAGLEENVVALRNKPSILSNLRPREDPDASSFSMMDILGVFIAAFILIA</sequence>
<gene>
    <name evidence="3" type="ORF">BgAZ_301900</name>
</gene>
<name>A0AAD8LJF0_BABGI</name>
<feature type="compositionally biased region" description="Low complexity" evidence="1">
    <location>
        <begin position="625"/>
        <end position="645"/>
    </location>
</feature>
<dbReference type="EMBL" id="JAVEPI010000003">
    <property type="protein sequence ID" value="KAK1442672.1"/>
    <property type="molecule type" value="Genomic_DNA"/>
</dbReference>
<feature type="compositionally biased region" description="Low complexity" evidence="1">
    <location>
        <begin position="363"/>
        <end position="375"/>
    </location>
</feature>
<feature type="region of interest" description="Disordered" evidence="1">
    <location>
        <begin position="22"/>
        <end position="81"/>
    </location>
</feature>
<evidence type="ECO:0000313" key="4">
    <source>
        <dbReference type="Proteomes" id="UP001230268"/>
    </source>
</evidence>
<evidence type="ECO:0000313" key="3">
    <source>
        <dbReference type="EMBL" id="KAK1442672.1"/>
    </source>
</evidence>
<feature type="region of interest" description="Disordered" evidence="1">
    <location>
        <begin position="147"/>
        <end position="645"/>
    </location>
</feature>
<proteinExistence type="predicted"/>
<reference evidence="3" key="1">
    <citation type="submission" date="2023-08" db="EMBL/GenBank/DDBJ databases">
        <title>Draft sequence of the Babesia gibsoni genome.</title>
        <authorList>
            <person name="Yamagishi J.Y."/>
            <person name="Xuan X.X."/>
        </authorList>
    </citation>
    <scope>NUCLEOTIDE SEQUENCE</scope>
    <source>
        <strain evidence="3">Azabu</strain>
    </source>
</reference>
<feature type="chain" id="PRO_5041950448" evidence="2">
    <location>
        <begin position="18"/>
        <end position="1083"/>
    </location>
</feature>
<feature type="compositionally biased region" description="Basic and acidic residues" evidence="1">
    <location>
        <begin position="311"/>
        <end position="325"/>
    </location>
</feature>
<dbReference type="Proteomes" id="UP001230268">
    <property type="component" value="Unassembled WGS sequence"/>
</dbReference>
<protein>
    <submittedName>
        <fullName evidence="3">Uncharacterized protein</fullName>
    </submittedName>
</protein>
<feature type="compositionally biased region" description="Low complexity" evidence="1">
    <location>
        <begin position="56"/>
        <end position="75"/>
    </location>
</feature>